<evidence type="ECO:0008006" key="3">
    <source>
        <dbReference type="Google" id="ProtNLM"/>
    </source>
</evidence>
<evidence type="ECO:0000313" key="1">
    <source>
        <dbReference type="EMBL" id="MDO6413455.1"/>
    </source>
</evidence>
<dbReference type="EMBL" id="JAUOTP010000001">
    <property type="protein sequence ID" value="MDO6413455.1"/>
    <property type="molecule type" value="Genomic_DNA"/>
</dbReference>
<comment type="caution">
    <text evidence="1">The sequence shown here is derived from an EMBL/GenBank/DDBJ whole genome shotgun (WGS) entry which is preliminary data.</text>
</comment>
<name>A0ABT8Y549_9SPHN</name>
<keyword evidence="2" id="KW-1185">Reference proteome</keyword>
<proteinExistence type="predicted"/>
<protein>
    <recommendedName>
        <fullName evidence="3">YtxH domain-containing protein</fullName>
    </recommendedName>
</protein>
<sequence>MADNANQKPGLTTFGWLALGATAAAVLSSPARREKLKAAAGGLFDKFSPAAKTTTDTTI</sequence>
<dbReference type="Proteomes" id="UP001169764">
    <property type="component" value="Unassembled WGS sequence"/>
</dbReference>
<reference evidence="1" key="1">
    <citation type="submission" date="2023-07" db="EMBL/GenBank/DDBJ databases">
        <authorList>
            <person name="Kim M."/>
        </authorList>
    </citation>
    <scope>NUCLEOTIDE SEQUENCE</scope>
    <source>
        <strain evidence="1">BIUV-7</strain>
    </source>
</reference>
<evidence type="ECO:0000313" key="2">
    <source>
        <dbReference type="Proteomes" id="UP001169764"/>
    </source>
</evidence>
<dbReference type="RefSeq" id="WP_303539867.1">
    <property type="nucleotide sequence ID" value="NZ_JAUOTP010000001.1"/>
</dbReference>
<organism evidence="1 2">
    <name type="scientific">Sphingomonas natans</name>
    <dbReference type="NCBI Taxonomy" id="3063330"/>
    <lineage>
        <taxon>Bacteria</taxon>
        <taxon>Pseudomonadati</taxon>
        <taxon>Pseudomonadota</taxon>
        <taxon>Alphaproteobacteria</taxon>
        <taxon>Sphingomonadales</taxon>
        <taxon>Sphingomonadaceae</taxon>
        <taxon>Sphingomonas</taxon>
    </lineage>
</organism>
<gene>
    <name evidence="1" type="ORF">Q4F19_03580</name>
</gene>
<accession>A0ABT8Y549</accession>